<evidence type="ECO:0000313" key="1">
    <source>
        <dbReference type="EMBL" id="VDM34826.1"/>
    </source>
</evidence>
<dbReference type="STRING" id="6205.A0A0R3X8K5"/>
<dbReference type="WBParaSite" id="TTAC_0000988001-mRNA-1">
    <property type="protein sequence ID" value="TTAC_0000988001-mRNA-1"/>
    <property type="gene ID" value="TTAC_0000988001"/>
</dbReference>
<dbReference type="EMBL" id="UYWX01021118">
    <property type="protein sequence ID" value="VDM34826.1"/>
    <property type="molecule type" value="Genomic_DNA"/>
</dbReference>
<gene>
    <name evidence="1" type="ORF">TTAC_LOCUS9865</name>
</gene>
<organism evidence="3">
    <name type="scientific">Hydatigena taeniaeformis</name>
    <name type="common">Feline tapeworm</name>
    <name type="synonym">Taenia taeniaeformis</name>
    <dbReference type="NCBI Taxonomy" id="6205"/>
    <lineage>
        <taxon>Eukaryota</taxon>
        <taxon>Metazoa</taxon>
        <taxon>Spiralia</taxon>
        <taxon>Lophotrochozoa</taxon>
        <taxon>Platyhelminthes</taxon>
        <taxon>Cestoda</taxon>
        <taxon>Eucestoda</taxon>
        <taxon>Cyclophyllidea</taxon>
        <taxon>Taeniidae</taxon>
        <taxon>Hydatigera</taxon>
    </lineage>
</organism>
<reference evidence="3" key="1">
    <citation type="submission" date="2017-02" db="UniProtKB">
        <authorList>
            <consortium name="WormBaseParasite"/>
        </authorList>
    </citation>
    <scope>IDENTIFICATION</scope>
</reference>
<protein>
    <submittedName>
        <fullName evidence="3">Sm domain-containing protein</fullName>
    </submittedName>
</protein>
<reference evidence="1 2" key="2">
    <citation type="submission" date="2018-11" db="EMBL/GenBank/DDBJ databases">
        <authorList>
            <consortium name="Pathogen Informatics"/>
        </authorList>
    </citation>
    <scope>NUCLEOTIDE SEQUENCE [LARGE SCALE GENOMIC DNA]</scope>
</reference>
<dbReference type="OrthoDB" id="6247852at2759"/>
<dbReference type="Gene3D" id="2.30.30.100">
    <property type="match status" value="1"/>
</dbReference>
<dbReference type="Proteomes" id="UP000274429">
    <property type="component" value="Unassembled WGS sequence"/>
</dbReference>
<evidence type="ECO:0000313" key="2">
    <source>
        <dbReference type="Proteomes" id="UP000274429"/>
    </source>
</evidence>
<proteinExistence type="predicted"/>
<name>A0A0R3X8K5_HYDTA</name>
<evidence type="ECO:0000313" key="3">
    <source>
        <dbReference type="WBParaSite" id="TTAC_0000988001-mRNA-1"/>
    </source>
</evidence>
<keyword evidence="2" id="KW-1185">Reference proteome</keyword>
<dbReference type="InterPro" id="IPR010920">
    <property type="entry name" value="LSM_dom_sf"/>
</dbReference>
<sequence length="156" mass="17429">MASNSNSSSKTAHGREAESFLRAERRLSSSLLAVLAAKLVDSRVCATRLDDTRITGCLTLIDGFLNLHLESGVTVTPPSTHNHSPLHTYLEEINTPWKRVRYISLPQSLDVKASVETYLNCVELHDSESLRRPPKVTKYAYLRQRDTQSKDSSKSS</sequence>
<dbReference type="AlphaFoldDB" id="A0A0R3X8K5"/>
<dbReference type="SUPFAM" id="SSF50182">
    <property type="entry name" value="Sm-like ribonucleoproteins"/>
    <property type="match status" value="1"/>
</dbReference>
<accession>A0A0R3X8K5</accession>